<dbReference type="AlphaFoldDB" id="A0A8S0VYC7"/>
<feature type="region of interest" description="Disordered" evidence="1">
    <location>
        <begin position="211"/>
        <end position="231"/>
    </location>
</feature>
<protein>
    <submittedName>
        <fullName evidence="2">Uncharacterized protein</fullName>
    </submittedName>
</protein>
<comment type="caution">
    <text evidence="2">The sequence shown here is derived from an EMBL/GenBank/DDBJ whole genome shotgun (WGS) entry which is preliminary data.</text>
</comment>
<dbReference type="Proteomes" id="UP000467700">
    <property type="component" value="Unassembled WGS sequence"/>
</dbReference>
<feature type="compositionally biased region" description="Polar residues" evidence="1">
    <location>
        <begin position="220"/>
        <end position="231"/>
    </location>
</feature>
<evidence type="ECO:0000313" key="2">
    <source>
        <dbReference type="EMBL" id="CAA7266764.1"/>
    </source>
</evidence>
<dbReference type="OrthoDB" id="6486656at2759"/>
<dbReference type="InterPro" id="IPR008949">
    <property type="entry name" value="Isoprenoid_synthase_dom_sf"/>
</dbReference>
<evidence type="ECO:0000313" key="3">
    <source>
        <dbReference type="Proteomes" id="UP000467700"/>
    </source>
</evidence>
<proteinExistence type="predicted"/>
<sequence length="231" mass="26006">MNIFYVFDECADIADKEGASQIRDVVMDDLHRPEKTCPGGEILPGEMVKYVLLLCPEIPETYYNTKSFGFAPQSSSPQPHIVCATLSRISMPTQQQWFNVKRTIGPNVFLARSATVLPYAETHTFYHPRMIALREQAPFLDINSYPMKVRGLVQGSINWLEGYAAGVQAAFLDNIANLPSCAKEVESRVNIYVNELAQWARGNDDWTFESGRYFGDRGPENQSDIPTSSNR</sequence>
<evidence type="ECO:0000256" key="1">
    <source>
        <dbReference type="SAM" id="MobiDB-lite"/>
    </source>
</evidence>
<keyword evidence="3" id="KW-1185">Reference proteome</keyword>
<gene>
    <name evidence="2" type="ORF">AAE3_LOCUS8959</name>
</gene>
<reference evidence="2 3" key="1">
    <citation type="submission" date="2020-01" db="EMBL/GenBank/DDBJ databases">
        <authorList>
            <person name="Gupta K D."/>
        </authorList>
    </citation>
    <scope>NUCLEOTIDE SEQUENCE [LARGE SCALE GENOMIC DNA]</scope>
</reference>
<accession>A0A8S0VYC7</accession>
<name>A0A8S0VYC7_CYCAE</name>
<organism evidence="2 3">
    <name type="scientific">Cyclocybe aegerita</name>
    <name type="common">Black poplar mushroom</name>
    <name type="synonym">Agrocybe aegerita</name>
    <dbReference type="NCBI Taxonomy" id="1973307"/>
    <lineage>
        <taxon>Eukaryota</taxon>
        <taxon>Fungi</taxon>
        <taxon>Dikarya</taxon>
        <taxon>Basidiomycota</taxon>
        <taxon>Agaricomycotina</taxon>
        <taxon>Agaricomycetes</taxon>
        <taxon>Agaricomycetidae</taxon>
        <taxon>Agaricales</taxon>
        <taxon>Agaricineae</taxon>
        <taxon>Bolbitiaceae</taxon>
        <taxon>Cyclocybe</taxon>
    </lineage>
</organism>
<dbReference type="Gene3D" id="1.10.600.10">
    <property type="entry name" value="Farnesyl Diphosphate Synthase"/>
    <property type="match status" value="1"/>
</dbReference>
<dbReference type="EMBL" id="CACVBS010000056">
    <property type="protein sequence ID" value="CAA7266764.1"/>
    <property type="molecule type" value="Genomic_DNA"/>
</dbReference>